<keyword evidence="3 5" id="KW-1133">Transmembrane helix</keyword>
<feature type="transmembrane region" description="Helical" evidence="5">
    <location>
        <begin position="112"/>
        <end position="133"/>
    </location>
</feature>
<comment type="subcellular location">
    <subcellularLocation>
        <location evidence="1">Membrane</location>
        <topology evidence="1">Multi-pass membrane protein</topology>
    </subcellularLocation>
</comment>
<comment type="caution">
    <text evidence="7">The sequence shown here is derived from an EMBL/GenBank/DDBJ whole genome shotgun (WGS) entry which is preliminary data.</text>
</comment>
<evidence type="ECO:0000256" key="5">
    <source>
        <dbReference type="SAM" id="Phobius"/>
    </source>
</evidence>
<dbReference type="EMBL" id="CAJFDI010000002">
    <property type="protein sequence ID" value="CAD5215469.1"/>
    <property type="molecule type" value="Genomic_DNA"/>
</dbReference>
<evidence type="ECO:0000256" key="2">
    <source>
        <dbReference type="ARBA" id="ARBA00022692"/>
    </source>
</evidence>
<evidence type="ECO:0000259" key="6">
    <source>
        <dbReference type="Pfam" id="PF01490"/>
    </source>
</evidence>
<dbReference type="Proteomes" id="UP000582659">
    <property type="component" value="Unassembled WGS sequence"/>
</dbReference>
<evidence type="ECO:0000256" key="3">
    <source>
        <dbReference type="ARBA" id="ARBA00022989"/>
    </source>
</evidence>
<feature type="transmembrane region" description="Helical" evidence="5">
    <location>
        <begin position="397"/>
        <end position="419"/>
    </location>
</feature>
<gene>
    <name evidence="7" type="ORF">BXYJ_LOCUS4045</name>
</gene>
<dbReference type="PANTHER" id="PTHR22950:SF193">
    <property type="entry name" value="AMINO ACID TRANSPORTER TRANSMEMBRANE DOMAIN-CONTAINING PROTEIN"/>
    <property type="match status" value="1"/>
</dbReference>
<dbReference type="EMBL" id="CAJFCV020000002">
    <property type="protein sequence ID" value="CAG9097355.1"/>
    <property type="molecule type" value="Genomic_DNA"/>
</dbReference>
<reference evidence="7" key="1">
    <citation type="submission" date="2020-09" db="EMBL/GenBank/DDBJ databases">
        <authorList>
            <person name="Kikuchi T."/>
        </authorList>
    </citation>
    <scope>NUCLEOTIDE SEQUENCE</scope>
    <source>
        <strain evidence="7">Ka4C1</strain>
    </source>
</reference>
<dbReference type="Pfam" id="PF01490">
    <property type="entry name" value="Aa_trans"/>
    <property type="match status" value="1"/>
</dbReference>
<dbReference type="InterPro" id="IPR013057">
    <property type="entry name" value="AA_transpt_TM"/>
</dbReference>
<dbReference type="Proteomes" id="UP000659654">
    <property type="component" value="Unassembled WGS sequence"/>
</dbReference>
<proteinExistence type="predicted"/>
<keyword evidence="2 5" id="KW-0812">Transmembrane</keyword>
<feature type="transmembrane region" description="Helical" evidence="5">
    <location>
        <begin position="355"/>
        <end position="376"/>
    </location>
</feature>
<feature type="transmembrane region" description="Helical" evidence="5">
    <location>
        <begin position="174"/>
        <end position="193"/>
    </location>
</feature>
<organism evidence="7 8">
    <name type="scientific">Bursaphelenchus xylophilus</name>
    <name type="common">Pinewood nematode worm</name>
    <name type="synonym">Aphelenchoides xylophilus</name>
    <dbReference type="NCBI Taxonomy" id="6326"/>
    <lineage>
        <taxon>Eukaryota</taxon>
        <taxon>Metazoa</taxon>
        <taxon>Ecdysozoa</taxon>
        <taxon>Nematoda</taxon>
        <taxon>Chromadorea</taxon>
        <taxon>Rhabditida</taxon>
        <taxon>Tylenchina</taxon>
        <taxon>Tylenchomorpha</taxon>
        <taxon>Aphelenchoidea</taxon>
        <taxon>Aphelenchoididae</taxon>
        <taxon>Bursaphelenchus</taxon>
    </lineage>
</organism>
<feature type="transmembrane region" description="Helical" evidence="5">
    <location>
        <begin position="213"/>
        <end position="229"/>
    </location>
</feature>
<feature type="domain" description="Amino acid transporter transmembrane" evidence="6">
    <location>
        <begin position="81"/>
        <end position="454"/>
    </location>
</feature>
<dbReference type="GO" id="GO:0005774">
    <property type="term" value="C:vacuolar membrane"/>
    <property type="evidence" value="ECO:0007669"/>
    <property type="project" value="TreeGrafter"/>
</dbReference>
<dbReference type="AlphaFoldDB" id="A0A7I8WQT8"/>
<feature type="transmembrane region" description="Helical" evidence="5">
    <location>
        <begin position="307"/>
        <end position="335"/>
    </location>
</feature>
<dbReference type="OrthoDB" id="1684102at2759"/>
<feature type="transmembrane region" description="Helical" evidence="5">
    <location>
        <begin position="86"/>
        <end position="106"/>
    </location>
</feature>
<feature type="transmembrane region" description="Helical" evidence="5">
    <location>
        <begin position="425"/>
        <end position="451"/>
    </location>
</feature>
<keyword evidence="4 5" id="KW-0472">Membrane</keyword>
<dbReference type="GO" id="GO:0015179">
    <property type="term" value="F:L-amino acid transmembrane transporter activity"/>
    <property type="evidence" value="ECO:0007669"/>
    <property type="project" value="TreeGrafter"/>
</dbReference>
<sequence>MRSLLKNHLWKKGASDSYQGPFSITDKMTKNNKIAPMELKPEKKGFYPNMYTSTDTIQSNFDVSTATVVSSEPPEKRAGGLSAKSTLINFVKGMIGPGCLSLPIAFHQAGLWTALILIFAFGFLNNYCMLQLVECSQKLSKKRGKVLDYGGVSYHACSHSFPFIRPYNNVFRNITNGVIILLQLGICSVFYVFVASHVKELFDDNSDIRLSPTIWSLLVLFPMIIVNLLRTLKMIAILSVVGNICMISCLIFIMQYLVRKPLMITELPGITNFDGILMACGSILYSFEGQAMVLPMENKLKRPASMIGPFGVLSVGMTIVTFVYAACGFFGYAVYGNNVQGSITLNLPNETAFTGVKALLIFVIYSGFVIQQYVIVDMVWPRLKKVIHLDHLSYWPDFLCEAIFRTLLVLIEFVMAIAVPKLEDIIPLVGATAGMLLAFVFPAIIDTLTFGPELVESVRKDPSQRPQLYLRFARNGALVLLGIFGLIAGFQSNIRGLLASKE</sequence>
<keyword evidence="8" id="KW-1185">Reference proteome</keyword>
<feature type="transmembrane region" description="Helical" evidence="5">
    <location>
        <begin position="472"/>
        <end position="490"/>
    </location>
</feature>
<evidence type="ECO:0000256" key="4">
    <source>
        <dbReference type="ARBA" id="ARBA00023136"/>
    </source>
</evidence>
<evidence type="ECO:0000313" key="7">
    <source>
        <dbReference type="EMBL" id="CAD5215469.1"/>
    </source>
</evidence>
<evidence type="ECO:0000256" key="1">
    <source>
        <dbReference type="ARBA" id="ARBA00004141"/>
    </source>
</evidence>
<dbReference type="PANTHER" id="PTHR22950">
    <property type="entry name" value="AMINO ACID TRANSPORTER"/>
    <property type="match status" value="1"/>
</dbReference>
<feature type="transmembrane region" description="Helical" evidence="5">
    <location>
        <begin position="236"/>
        <end position="258"/>
    </location>
</feature>
<accession>A0A7I8WQT8</accession>
<evidence type="ECO:0000313" key="8">
    <source>
        <dbReference type="Proteomes" id="UP000659654"/>
    </source>
</evidence>
<name>A0A7I8WQT8_BURXY</name>
<protein>
    <submittedName>
        <fullName evidence="7">(pine wood nematode) hypothetical protein</fullName>
    </submittedName>
</protein>